<keyword evidence="4" id="KW-1185">Reference proteome</keyword>
<feature type="domain" description="Transposase IS4-like" evidence="1">
    <location>
        <begin position="126"/>
        <end position="210"/>
    </location>
</feature>
<evidence type="ECO:0000313" key="3">
    <source>
        <dbReference type="EMBL" id="NMQ06780.1"/>
    </source>
</evidence>
<evidence type="ECO:0000259" key="1">
    <source>
        <dbReference type="Pfam" id="PF01609"/>
    </source>
</evidence>
<dbReference type="InterPro" id="IPR051698">
    <property type="entry name" value="Transposase_11-like"/>
</dbReference>
<name>A0ABX1TDZ2_9PROT</name>
<dbReference type="NCBIfam" id="NF033564">
    <property type="entry name" value="transpos_ISAs1"/>
    <property type="match status" value="1"/>
</dbReference>
<evidence type="ECO:0000259" key="2">
    <source>
        <dbReference type="Pfam" id="PF13808"/>
    </source>
</evidence>
<organism evidence="3 4">
    <name type="scientific">Candidatus Accumulibacter contiguus</name>
    <dbReference type="NCBI Taxonomy" id="2954381"/>
    <lineage>
        <taxon>Bacteria</taxon>
        <taxon>Pseudomonadati</taxon>
        <taxon>Pseudomonadota</taxon>
        <taxon>Betaproteobacteria</taxon>
        <taxon>Candidatus Accumulibacter</taxon>
    </lineage>
</organism>
<feature type="domain" description="H repeat-associated protein N-terminal" evidence="2">
    <location>
        <begin position="29"/>
        <end position="117"/>
    </location>
</feature>
<comment type="caution">
    <text evidence="3">The sequence shown here is derived from an EMBL/GenBank/DDBJ whole genome shotgun (WGS) entry which is preliminary data.</text>
</comment>
<reference evidence="3" key="1">
    <citation type="submission" date="2019-03" db="EMBL/GenBank/DDBJ databases">
        <title>Metabolic reconstructions from genomes of highly enriched 'Candidatus Accumulibacter' and 'Candidatus Competibacter' bioreactor populations.</title>
        <authorList>
            <person name="Annavajhala M.K."/>
            <person name="Welles L."/>
            <person name="Abbas B."/>
            <person name="Sorokin D."/>
            <person name="Park H."/>
            <person name="Van Loosdrecht M."/>
            <person name="Chandran K."/>
        </authorList>
    </citation>
    <scope>NUCLEOTIDE SEQUENCE</scope>
    <source>
        <strain evidence="3">SBR_L</strain>
    </source>
</reference>
<dbReference type="InterPro" id="IPR002559">
    <property type="entry name" value="Transposase_11"/>
</dbReference>
<dbReference type="InterPro" id="IPR032806">
    <property type="entry name" value="YbfD_N"/>
</dbReference>
<dbReference type="PANTHER" id="PTHR30298">
    <property type="entry name" value="H REPEAT-ASSOCIATED PREDICTED TRANSPOSASE"/>
    <property type="match status" value="1"/>
</dbReference>
<dbReference type="InterPro" id="IPR047647">
    <property type="entry name" value="ISAs1_transpos"/>
</dbReference>
<gene>
    <name evidence="3" type="ORF">E4Q08_16775</name>
</gene>
<evidence type="ECO:0000313" key="4">
    <source>
        <dbReference type="Proteomes" id="UP000886469"/>
    </source>
</evidence>
<dbReference type="EMBL" id="SPMX01000054">
    <property type="protein sequence ID" value="NMQ06780.1"/>
    <property type="molecule type" value="Genomic_DNA"/>
</dbReference>
<dbReference type="PANTHER" id="PTHR30298:SF0">
    <property type="entry name" value="PROTEIN YBFL-RELATED"/>
    <property type="match status" value="1"/>
</dbReference>
<dbReference type="Pfam" id="PF01609">
    <property type="entry name" value="DDE_Tnp_1"/>
    <property type="match status" value="1"/>
</dbReference>
<sequence length="242" mass="26223">MHLCHSIDLQIAMGSTLSFSEGGLMTLVETFSGLPDKRRGPAKRYVLMETVVMAVCATLCGADNWAEVADWCRDRQEWLREQFGWALKGGTPSHDTFGDIFRVLDGSVFEERFRQWVAGLVGVVEGVVAFDGKTLRGSGKKGSNELLHRVTAYAVGSGLCLAQEGTCGKGHELAGLKNLLEVLILKGCIATTDALGCQTEVAEKIVDRGWGLRPAGQRQPEELGRSDSGVFLRRATRPALVA</sequence>
<dbReference type="Pfam" id="PF13808">
    <property type="entry name" value="DDE_Tnp_1_assoc"/>
    <property type="match status" value="1"/>
</dbReference>
<proteinExistence type="predicted"/>
<protein>
    <submittedName>
        <fullName evidence="3">ISAs1 family transposase</fullName>
    </submittedName>
</protein>
<accession>A0ABX1TDZ2</accession>
<dbReference type="Proteomes" id="UP000886469">
    <property type="component" value="Unassembled WGS sequence"/>
</dbReference>